<feature type="transmembrane region" description="Helical" evidence="1">
    <location>
        <begin position="34"/>
        <end position="53"/>
    </location>
</feature>
<keyword evidence="1" id="KW-0472">Membrane</keyword>
<proteinExistence type="predicted"/>
<accession>A0ABP4XHE8</accession>
<dbReference type="EMBL" id="BAAALT010000003">
    <property type="protein sequence ID" value="GAA1782975.1"/>
    <property type="molecule type" value="Genomic_DNA"/>
</dbReference>
<evidence type="ECO:0000256" key="1">
    <source>
        <dbReference type="SAM" id="Phobius"/>
    </source>
</evidence>
<feature type="transmembrane region" description="Helical" evidence="1">
    <location>
        <begin position="223"/>
        <end position="244"/>
    </location>
</feature>
<protein>
    <submittedName>
        <fullName evidence="2">ABC transporter permease subunit</fullName>
    </submittedName>
</protein>
<organism evidence="2 3">
    <name type="scientific">Luedemannella flava</name>
    <dbReference type="NCBI Taxonomy" id="349316"/>
    <lineage>
        <taxon>Bacteria</taxon>
        <taxon>Bacillati</taxon>
        <taxon>Actinomycetota</taxon>
        <taxon>Actinomycetes</taxon>
        <taxon>Micromonosporales</taxon>
        <taxon>Micromonosporaceae</taxon>
        <taxon>Luedemannella</taxon>
    </lineage>
</organism>
<name>A0ABP4XHE8_9ACTN</name>
<dbReference type="PANTHER" id="PTHR37305">
    <property type="entry name" value="INTEGRAL MEMBRANE PROTEIN-RELATED"/>
    <property type="match status" value="1"/>
</dbReference>
<keyword evidence="1" id="KW-0812">Transmembrane</keyword>
<gene>
    <name evidence="2" type="ORF">GCM10009682_01310</name>
</gene>
<comment type="caution">
    <text evidence="2">The sequence shown here is derived from an EMBL/GenBank/DDBJ whole genome shotgun (WGS) entry which is preliminary data.</text>
</comment>
<reference evidence="3" key="1">
    <citation type="journal article" date="2019" name="Int. J. Syst. Evol. Microbiol.">
        <title>The Global Catalogue of Microorganisms (GCM) 10K type strain sequencing project: providing services to taxonomists for standard genome sequencing and annotation.</title>
        <authorList>
            <consortium name="The Broad Institute Genomics Platform"/>
            <consortium name="The Broad Institute Genome Sequencing Center for Infectious Disease"/>
            <person name="Wu L."/>
            <person name="Ma J."/>
        </authorList>
    </citation>
    <scope>NUCLEOTIDE SEQUENCE [LARGE SCALE GENOMIC DNA]</scope>
    <source>
        <strain evidence="3">JCM 13250</strain>
    </source>
</reference>
<feature type="transmembrane region" description="Helical" evidence="1">
    <location>
        <begin position="195"/>
        <end position="216"/>
    </location>
</feature>
<dbReference type="Proteomes" id="UP001500218">
    <property type="component" value="Unassembled WGS sequence"/>
</dbReference>
<evidence type="ECO:0000313" key="3">
    <source>
        <dbReference type="Proteomes" id="UP001500218"/>
    </source>
</evidence>
<feature type="transmembrane region" description="Helical" evidence="1">
    <location>
        <begin position="110"/>
        <end position="130"/>
    </location>
</feature>
<feature type="transmembrane region" description="Helical" evidence="1">
    <location>
        <begin position="282"/>
        <end position="303"/>
    </location>
</feature>
<keyword evidence="3" id="KW-1185">Reference proteome</keyword>
<keyword evidence="1" id="KW-1133">Transmembrane helix</keyword>
<sequence length="310" mass="34053">MTTTVERPAIPRAGTPGLRLIHSEIYKIFSTNTWWLFGIASLVISGLALWANLAEANYRLDEALNPMPFEAPEGMPPEDLAQMQAQWAADHDVHAQVIQAAGGIYTSGQFFGLLLVFLLTALIMTNEFQYQTATATFLTTPRRTRVIVGKLIAGVSLAMLFWFVTEAIDIISGLLFFNAKGVGNGLDEWSVQRAILFNALAYLMWAILGVGLGTLIRSQIGSIVTCMVVYLVGFAGTILVFQLIHEYLIKRDWVLTAAVSMPPIASQIMISPTKLYEEAATWWVGVLVMLAWSVVAGGIGVLLTRRRDIS</sequence>
<dbReference type="RefSeq" id="WP_344125037.1">
    <property type="nucleotide sequence ID" value="NZ_BAAALT010000003.1"/>
</dbReference>
<feature type="transmembrane region" description="Helical" evidence="1">
    <location>
        <begin position="151"/>
        <end position="175"/>
    </location>
</feature>
<dbReference type="PANTHER" id="PTHR37305:SF1">
    <property type="entry name" value="MEMBRANE PROTEIN"/>
    <property type="match status" value="1"/>
</dbReference>
<evidence type="ECO:0000313" key="2">
    <source>
        <dbReference type="EMBL" id="GAA1782975.1"/>
    </source>
</evidence>